<dbReference type="PROSITE" id="PS51332">
    <property type="entry name" value="B12_BINDING"/>
    <property type="match status" value="1"/>
</dbReference>
<evidence type="ECO:0000256" key="8">
    <source>
        <dbReference type="ARBA" id="ARBA00022603"/>
    </source>
</evidence>
<dbReference type="InterPro" id="IPR033706">
    <property type="entry name" value="Met_synthase_B12-bd"/>
</dbReference>
<comment type="caution">
    <text evidence="30">The sequence shown here is derived from an EMBL/GenBank/DDBJ whole genome shotgun (WGS) entry which is preliminary data.</text>
</comment>
<dbReference type="Pfam" id="PF02965">
    <property type="entry name" value="Met_synt_B12"/>
    <property type="match status" value="1"/>
</dbReference>
<dbReference type="Pfam" id="PF00809">
    <property type="entry name" value="Pterin_bind"/>
    <property type="match status" value="1"/>
</dbReference>
<dbReference type="PANTHER" id="PTHR45833">
    <property type="entry name" value="METHIONINE SYNTHASE"/>
    <property type="match status" value="1"/>
</dbReference>
<dbReference type="EMBL" id="JMSZ01000032">
    <property type="protein sequence ID" value="KDE39420.1"/>
    <property type="molecule type" value="Genomic_DNA"/>
</dbReference>
<evidence type="ECO:0000259" key="26">
    <source>
        <dbReference type="PROSITE" id="PS50972"/>
    </source>
</evidence>
<accession>A0A063Y2N7</accession>
<evidence type="ECO:0000259" key="27">
    <source>
        <dbReference type="PROSITE" id="PS50974"/>
    </source>
</evidence>
<comment type="cofactor">
    <cofactor evidence="3 21 22">
        <name>methylcob(III)alamin</name>
        <dbReference type="ChEBI" id="CHEBI:28115"/>
    </cofactor>
</comment>
<evidence type="ECO:0000256" key="16">
    <source>
        <dbReference type="ARBA" id="ARBA00023167"/>
    </source>
</evidence>
<evidence type="ECO:0000256" key="22">
    <source>
        <dbReference type="PIRSR" id="PIRSR000381-1"/>
    </source>
</evidence>
<evidence type="ECO:0000256" key="11">
    <source>
        <dbReference type="ARBA" id="ARBA00022679"/>
    </source>
</evidence>
<dbReference type="InterPro" id="IPR003759">
    <property type="entry name" value="Cbl-bd_cap"/>
</dbReference>
<evidence type="ECO:0000256" key="17">
    <source>
        <dbReference type="ARBA" id="ARBA00023285"/>
    </source>
</evidence>
<dbReference type="Gene3D" id="1.10.288.10">
    <property type="entry name" value="Cobalamin-dependent Methionine Synthase, domain 2"/>
    <property type="match status" value="1"/>
</dbReference>
<dbReference type="PIRSF" id="PIRSF000381">
    <property type="entry name" value="MetH"/>
    <property type="match status" value="1"/>
</dbReference>
<keyword evidence="14" id="KW-0677">Repeat</keyword>
<evidence type="ECO:0000256" key="19">
    <source>
        <dbReference type="ARBA" id="ARBA00031040"/>
    </source>
</evidence>
<dbReference type="PROSITE" id="PS51337">
    <property type="entry name" value="B12_BINDING_NTER"/>
    <property type="match status" value="1"/>
</dbReference>
<dbReference type="Pfam" id="PF02574">
    <property type="entry name" value="S-methyl_trans"/>
    <property type="match status" value="1"/>
</dbReference>
<keyword evidence="17 21" id="KW-0170">Cobalt</keyword>
<proteinExistence type="inferred from homology"/>
<dbReference type="Gene3D" id="3.20.20.330">
    <property type="entry name" value="Homocysteine-binding-like domain"/>
    <property type="match status" value="1"/>
</dbReference>
<dbReference type="GO" id="GO:0008270">
    <property type="term" value="F:zinc ion binding"/>
    <property type="evidence" value="ECO:0007669"/>
    <property type="project" value="UniProtKB-UniRule"/>
</dbReference>
<dbReference type="PANTHER" id="PTHR45833:SF1">
    <property type="entry name" value="METHIONINE SYNTHASE"/>
    <property type="match status" value="1"/>
</dbReference>
<comment type="cofactor">
    <cofactor evidence="2 21 24">
        <name>Zn(2+)</name>
        <dbReference type="ChEBI" id="CHEBI:29105"/>
    </cofactor>
</comment>
<dbReference type="FunFam" id="3.20.20.20:FF:000002">
    <property type="entry name" value="Methionine synthase"/>
    <property type="match status" value="1"/>
</dbReference>
<dbReference type="InterPro" id="IPR036724">
    <property type="entry name" value="Cobalamin-bd_sf"/>
</dbReference>
<comment type="catalytic activity">
    <reaction evidence="1 21">
        <text>(6S)-5-methyl-5,6,7,8-tetrahydrofolate + L-homocysteine = (6S)-5,6,7,8-tetrahydrofolate + L-methionine</text>
        <dbReference type="Rhea" id="RHEA:11172"/>
        <dbReference type="ChEBI" id="CHEBI:18608"/>
        <dbReference type="ChEBI" id="CHEBI:57453"/>
        <dbReference type="ChEBI" id="CHEBI:57844"/>
        <dbReference type="ChEBI" id="CHEBI:58199"/>
        <dbReference type="EC" id="2.1.1.13"/>
    </reaction>
</comment>
<comment type="pathway">
    <text evidence="4 21">Amino-acid biosynthesis; L-methionine biosynthesis via de novo pathway; L-methionine from L-homocysteine (MetH route): step 1/1.</text>
</comment>
<dbReference type="SUPFAM" id="SSF56507">
    <property type="entry name" value="Methionine synthase activation domain-like"/>
    <property type="match status" value="1"/>
</dbReference>
<keyword evidence="11 21" id="KW-0808">Transferase</keyword>
<comment type="similarity">
    <text evidence="5">Belongs to the vitamin-B12 dependent methionine synthase family.</text>
</comment>
<feature type="domain" description="Hcy-binding" evidence="25">
    <location>
        <begin position="36"/>
        <end position="356"/>
    </location>
</feature>
<keyword evidence="16 21" id="KW-0486">Methionine biosynthesis</keyword>
<dbReference type="InterPro" id="IPR000489">
    <property type="entry name" value="Pterin-binding_dom"/>
</dbReference>
<feature type="domain" description="Pterin-binding" evidence="26">
    <location>
        <begin position="387"/>
        <end position="648"/>
    </location>
</feature>
<evidence type="ECO:0000256" key="14">
    <source>
        <dbReference type="ARBA" id="ARBA00022737"/>
    </source>
</evidence>
<comment type="domain">
    <text evidence="21">Modular enzyme with four functionally distinct domains. The isolated Hcy-binding domain catalyzes methyl transfer from free methylcobalamin to homocysteine. The Hcy-binding domain in association with the pterin-binding domain catalyzes the methylation of cob(I)alamin by methyltetrahydrofolate and the methylation of homocysteine. The B12-binding domain binds the cofactor. The AdoMet activation domain binds S-adenosyl-L-methionine. Under aerobic conditions cob(I)alamin can be converted to inactive cob(II)alamin. Reductive methylation by S-adenosyl-L-methionine and flavodoxin regenerates methylcobalamin.</text>
</comment>
<evidence type="ECO:0000259" key="28">
    <source>
        <dbReference type="PROSITE" id="PS51332"/>
    </source>
</evidence>
<dbReference type="Gene3D" id="3.10.196.10">
    <property type="entry name" value="Vitamin B12-dependent methionine synthase, activation domain"/>
    <property type="match status" value="1"/>
</dbReference>
<keyword evidence="10 21" id="KW-0846">Cobalamin</keyword>
<evidence type="ECO:0000256" key="2">
    <source>
        <dbReference type="ARBA" id="ARBA00001947"/>
    </source>
</evidence>
<dbReference type="SUPFAM" id="SSF82282">
    <property type="entry name" value="Homocysteine S-methyltransferase"/>
    <property type="match status" value="1"/>
</dbReference>
<feature type="binding site" evidence="23">
    <location>
        <position position="724"/>
    </location>
    <ligand>
        <name>methylcob(III)alamin</name>
        <dbReference type="ChEBI" id="CHEBI:28115"/>
    </ligand>
</feature>
<dbReference type="SUPFAM" id="SSF51717">
    <property type="entry name" value="Dihydropteroate synthetase-like"/>
    <property type="match status" value="1"/>
</dbReference>
<dbReference type="CDD" id="cd00740">
    <property type="entry name" value="MeTr"/>
    <property type="match status" value="1"/>
</dbReference>
<evidence type="ECO:0000256" key="3">
    <source>
        <dbReference type="ARBA" id="ARBA00001956"/>
    </source>
</evidence>
<dbReference type="UniPathway" id="UPA00051">
    <property type="reaction ID" value="UER00081"/>
</dbReference>
<dbReference type="InterPro" id="IPR011822">
    <property type="entry name" value="MetH"/>
</dbReference>
<dbReference type="InterPro" id="IPR037010">
    <property type="entry name" value="VitB12-dep_Met_synth_activ_sf"/>
</dbReference>
<evidence type="ECO:0000313" key="31">
    <source>
        <dbReference type="Proteomes" id="UP000027318"/>
    </source>
</evidence>
<dbReference type="STRING" id="267850.ADINL_2549"/>
<evidence type="ECO:0000256" key="21">
    <source>
        <dbReference type="PIRNR" id="PIRNR000381"/>
    </source>
</evidence>
<evidence type="ECO:0000256" key="10">
    <source>
        <dbReference type="ARBA" id="ARBA00022628"/>
    </source>
</evidence>
<evidence type="ECO:0000256" key="9">
    <source>
        <dbReference type="ARBA" id="ARBA00022605"/>
    </source>
</evidence>
<feature type="binding site" evidence="23">
    <location>
        <position position="840"/>
    </location>
    <ligand>
        <name>methylcob(III)alamin</name>
        <dbReference type="ChEBI" id="CHEBI:28115"/>
    </ligand>
</feature>
<evidence type="ECO:0000256" key="7">
    <source>
        <dbReference type="ARBA" id="ARBA00013998"/>
    </source>
</evidence>
<dbReference type="FunFam" id="1.10.1240.10:FF:000001">
    <property type="entry name" value="Methionine synthase"/>
    <property type="match status" value="1"/>
</dbReference>
<dbReference type="PROSITE" id="PS50974">
    <property type="entry name" value="ADOMET_ACTIVATION"/>
    <property type="match status" value="1"/>
</dbReference>
<protein>
    <recommendedName>
        <fullName evidence="7 20">Methionine synthase</fullName>
        <ecNumber evidence="6 20">2.1.1.13</ecNumber>
    </recommendedName>
    <alternativeName>
        <fullName evidence="19 21">5-methyltetrahydrofolate--homocysteine methyltransferase</fullName>
    </alternativeName>
</protein>
<feature type="binding site" evidence="23">
    <location>
        <begin position="788"/>
        <end position="792"/>
    </location>
    <ligand>
        <name>methylcob(III)alamin</name>
        <dbReference type="ChEBI" id="CHEBI:28115"/>
    </ligand>
</feature>
<dbReference type="EC" id="2.1.1.13" evidence="6 20"/>
<feature type="binding site" evidence="22 24">
    <location>
        <position position="278"/>
    </location>
    <ligand>
        <name>Zn(2+)</name>
        <dbReference type="ChEBI" id="CHEBI:29105"/>
    </ligand>
</feature>
<evidence type="ECO:0000256" key="4">
    <source>
        <dbReference type="ARBA" id="ARBA00005178"/>
    </source>
</evidence>
<dbReference type="Gene3D" id="3.40.50.280">
    <property type="entry name" value="Cobalamin-binding domain"/>
    <property type="match status" value="1"/>
</dbReference>
<keyword evidence="31" id="KW-1185">Reference proteome</keyword>
<keyword evidence="8 21" id="KW-0489">Methyltransferase</keyword>
<dbReference type="PROSITE" id="PS50972">
    <property type="entry name" value="PTERIN_BINDING"/>
    <property type="match status" value="1"/>
</dbReference>
<dbReference type="GO" id="GO:0005829">
    <property type="term" value="C:cytosol"/>
    <property type="evidence" value="ECO:0007669"/>
    <property type="project" value="TreeGrafter"/>
</dbReference>
<keyword evidence="15 21" id="KW-0862">Zinc</keyword>
<dbReference type="GO" id="GO:0008705">
    <property type="term" value="F:methionine synthase activity"/>
    <property type="evidence" value="ECO:0007669"/>
    <property type="project" value="UniProtKB-UniRule"/>
</dbReference>
<dbReference type="InterPro" id="IPR050554">
    <property type="entry name" value="Met_Synthase/Corrinoid"/>
</dbReference>
<evidence type="ECO:0000256" key="5">
    <source>
        <dbReference type="ARBA" id="ARBA00010398"/>
    </source>
</evidence>
<evidence type="ECO:0000313" key="30">
    <source>
        <dbReference type="EMBL" id="KDE39420.1"/>
    </source>
</evidence>
<dbReference type="Pfam" id="PF02310">
    <property type="entry name" value="B12-binding"/>
    <property type="match status" value="1"/>
</dbReference>
<dbReference type="InterPro" id="IPR036594">
    <property type="entry name" value="Meth_synthase_dom"/>
</dbReference>
<dbReference type="NCBIfam" id="NF007024">
    <property type="entry name" value="PRK09490.1"/>
    <property type="match status" value="1"/>
</dbReference>
<dbReference type="PROSITE" id="PS50970">
    <property type="entry name" value="HCY"/>
    <property type="match status" value="1"/>
</dbReference>
<evidence type="ECO:0000256" key="1">
    <source>
        <dbReference type="ARBA" id="ARBA00001700"/>
    </source>
</evidence>
<keyword evidence="13 21" id="KW-0479">Metal-binding</keyword>
<evidence type="ECO:0000259" key="29">
    <source>
        <dbReference type="PROSITE" id="PS51337"/>
    </source>
</evidence>
<feature type="domain" description="B12-binding" evidence="28">
    <location>
        <begin position="778"/>
        <end position="914"/>
    </location>
</feature>
<evidence type="ECO:0000259" key="25">
    <source>
        <dbReference type="PROSITE" id="PS50970"/>
    </source>
</evidence>
<dbReference type="GO" id="GO:0032259">
    <property type="term" value="P:methylation"/>
    <property type="evidence" value="ECO:0007669"/>
    <property type="project" value="UniProtKB-KW"/>
</dbReference>
<keyword evidence="12 21" id="KW-0949">S-adenosyl-L-methionine</keyword>
<evidence type="ECO:0000256" key="24">
    <source>
        <dbReference type="PROSITE-ProRule" id="PRU00333"/>
    </source>
</evidence>
<dbReference type="FunFam" id="3.40.50.280:FF:000001">
    <property type="entry name" value="Methionine synthase"/>
    <property type="match status" value="1"/>
</dbReference>
<feature type="binding site" evidence="23">
    <location>
        <begin position="1225"/>
        <end position="1226"/>
    </location>
    <ligand>
        <name>S-adenosyl-L-methionine</name>
        <dbReference type="ChEBI" id="CHEBI:59789"/>
    </ligand>
</feature>
<evidence type="ECO:0000256" key="13">
    <source>
        <dbReference type="ARBA" id="ARBA00022723"/>
    </source>
</evidence>
<feature type="domain" description="B12-binding N-terminal" evidence="29">
    <location>
        <begin position="680"/>
        <end position="774"/>
    </location>
</feature>
<evidence type="ECO:0000256" key="6">
    <source>
        <dbReference type="ARBA" id="ARBA00012032"/>
    </source>
</evidence>
<dbReference type="FunFam" id="3.20.20.330:FF:000001">
    <property type="entry name" value="Methionine synthase"/>
    <property type="match status" value="1"/>
</dbReference>
<keyword evidence="9 21" id="KW-0028">Amino-acid biosynthesis</keyword>
<reference evidence="30 31" key="1">
    <citation type="journal article" date="2005" name="Int. J. Syst. Evol. Microbiol.">
        <title>Nitrincola lacisaponensis gen. nov., sp. nov., a novel alkaliphilic bacterium isolated from an alkaline, saline lake.</title>
        <authorList>
            <person name="Dimitriu P.A."/>
            <person name="Shukla S.K."/>
            <person name="Conradt J."/>
            <person name="Marquez M.C."/>
            <person name="Ventosa A."/>
            <person name="Maglia A."/>
            <person name="Peyton B.M."/>
            <person name="Pinkart H.C."/>
            <person name="Mormile M.R."/>
        </authorList>
    </citation>
    <scope>NUCLEOTIDE SEQUENCE [LARGE SCALE GENOMIC DNA]</scope>
    <source>
        <strain evidence="30 31">4CA</strain>
    </source>
</reference>
<dbReference type="InterPro" id="IPR036589">
    <property type="entry name" value="HCY_dom_sf"/>
</dbReference>
<dbReference type="GO" id="GO:0046653">
    <property type="term" value="P:tetrahydrofolate metabolic process"/>
    <property type="evidence" value="ECO:0007669"/>
    <property type="project" value="TreeGrafter"/>
</dbReference>
<dbReference type="GO" id="GO:0031419">
    <property type="term" value="F:cobalamin binding"/>
    <property type="evidence" value="ECO:0007669"/>
    <property type="project" value="UniProtKB-UniRule"/>
</dbReference>
<dbReference type="Gene3D" id="1.10.1240.10">
    <property type="entry name" value="Methionine synthase domain"/>
    <property type="match status" value="1"/>
</dbReference>
<evidence type="ECO:0000256" key="18">
    <source>
        <dbReference type="ARBA" id="ARBA00025552"/>
    </source>
</evidence>
<feature type="domain" description="AdoMet activation" evidence="27">
    <location>
        <begin position="930"/>
        <end position="1263"/>
    </location>
</feature>
<dbReference type="GO" id="GO:0050667">
    <property type="term" value="P:homocysteine metabolic process"/>
    <property type="evidence" value="ECO:0007669"/>
    <property type="project" value="TreeGrafter"/>
</dbReference>
<dbReference type="SUPFAM" id="SSF47644">
    <property type="entry name" value="Methionine synthase domain"/>
    <property type="match status" value="1"/>
</dbReference>
<feature type="binding site" description="axial binding residue" evidence="22">
    <location>
        <position position="791"/>
    </location>
    <ligand>
        <name>methylcob(III)alamin</name>
        <dbReference type="ChEBI" id="CHEBI:28115"/>
    </ligand>
    <ligandPart>
        <name>Co</name>
        <dbReference type="ChEBI" id="CHEBI:27638"/>
    </ligandPart>
</feature>
<evidence type="ECO:0000256" key="15">
    <source>
        <dbReference type="ARBA" id="ARBA00022833"/>
    </source>
</evidence>
<organism evidence="30 31">
    <name type="scientific">Nitrincola lacisaponensis</name>
    <dbReference type="NCBI Taxonomy" id="267850"/>
    <lineage>
        <taxon>Bacteria</taxon>
        <taxon>Pseudomonadati</taxon>
        <taxon>Pseudomonadota</taxon>
        <taxon>Gammaproteobacteria</taxon>
        <taxon>Oceanospirillales</taxon>
        <taxon>Oceanospirillaceae</taxon>
        <taxon>Nitrincola</taxon>
    </lineage>
</organism>
<dbReference type="Pfam" id="PF02607">
    <property type="entry name" value="B12-binding_2"/>
    <property type="match status" value="1"/>
</dbReference>
<feature type="binding site" evidence="22 24">
    <location>
        <position position="342"/>
    </location>
    <ligand>
        <name>Zn(2+)</name>
        <dbReference type="ChEBI" id="CHEBI:29105"/>
    </ligand>
</feature>
<comment type="function">
    <text evidence="18 21">Catalyzes the transfer of a methyl group from methyl-cobalamin to homocysteine, yielding enzyme-bound cob(I)alamin and methionine. Subsequently, remethylates the cofactor using methyltetrahydrofolate.</text>
</comment>
<dbReference type="InterPro" id="IPR003726">
    <property type="entry name" value="HCY_dom"/>
</dbReference>
<dbReference type="NCBIfam" id="TIGR02082">
    <property type="entry name" value="metH"/>
    <property type="match status" value="1"/>
</dbReference>
<sequence length="1265" mass="141369">MNQVQVNLQQFQVQSSTYVVQYYFQRPIFVSRSTAFTSLEHTLSQRIMILDGGMGTMIQNRKLEEADYRGTRFADWHVDVKGNNDLLVLTQPELIRDIHLEYLRAGADIIETNTFNATVIAMADYEMESLSREINVAAARLAKEACDLVSAETSDRPRYVAGVLGPTNRTASISPDVNDPGYRNVSFDELVEAYTESIDGLIEGGSDLILIETIFDTLNAKAAIYAVEQYFDDHQLRIPVMISGTITDASGRTLSGQTTEAFWNSVNHARPVSIGLNCALGPKELRQYVEELSRIANTYVSVHPNAGLPNAFGEYDETPEQMAVEIREWAESGFVNIVGGCCGTTPDHIRVIREAIEHCPPRAIPDIPVECRLAGLEPLNIGPETLFVNVGERTNVTGSARFRRLIKEGDYETALDVARQQVESGAQIIDINMDEGMLDAEAAMIRFLNLIASEPDISRVPIMLDSSKWEILEQGLKRIQGKGIVNSISLKEGEANFIEQARKIRRYGAAIVVMAFDETGQADTYARKIEICERSYRVLTDVVGFPPEDIIFDPNIFAIATGIEEHDNYAVDFIQATHWIKKHLPHAMISGGVSNVSFSFRGNDKVREAIHCVFLYHAIRNGMDMGIVNAGQLAIYDDLPSELKEHVEDIVLNRRADATERMLELAEKYRGDGSATASTQDLSWRELSVAKRLEHALVKGVTDYIDEDVEECRQQFERPIQVIEGPLMDGMGVVGDLFGAGKMFLPQVVKSARVMKKAVAYLMPFIEAAKADNASSSAGKVIMATVKGDVHDIGKNIVGVVLQCNNFEVIDLGVMVPCETILKTAREQNADIIGLSGLITPSLDEMVHVAKEMQRQDFHIPLMIGGATTSKAHTAVKIEPHYKNNQVVHVTNASRSVGVASALLSDERKAKFIKEIKDEYQAVRERHAERQQDTRRITLEAARANHFPIDWDSYTPPAPLKPGIHVFRDYDLNLLRDFIDWTPFFQAWELAGRYPRILTDSVVGEEATKLFADAQAMLDDLINHKRLQAHAVIGLFPANQVGHDDIELYHSDDRDQTLMRVHHLRQQMQKIEGKPNLCLADFVAPKASGKADWIGAFAVSTGFGVDELVADYESRQDIYNSIMVKAVADRLAEALAEHMHSRVRREFWGYAADEQLDNDALIKEQYQGIRPAPGYPACPEHTEKGLLWQLLKVEENTGITLTDSYAMLPTAAVSGWYFSHPDSQYFGVAKLSEDQVENYAHRKGWSMEEAERWLSPNLGYEPEQN</sequence>
<dbReference type="InterPro" id="IPR011005">
    <property type="entry name" value="Dihydropteroate_synth-like_sf"/>
</dbReference>
<feature type="binding site" evidence="23">
    <location>
        <position position="1170"/>
    </location>
    <ligand>
        <name>S-adenosyl-L-methionine</name>
        <dbReference type="ChEBI" id="CHEBI:59789"/>
    </ligand>
</feature>
<evidence type="ECO:0000256" key="12">
    <source>
        <dbReference type="ARBA" id="ARBA00022691"/>
    </source>
</evidence>
<evidence type="ECO:0000256" key="23">
    <source>
        <dbReference type="PIRSR" id="PIRSR000381-2"/>
    </source>
</evidence>
<dbReference type="Gene3D" id="3.20.20.20">
    <property type="entry name" value="Dihydropteroate synthase-like"/>
    <property type="match status" value="1"/>
</dbReference>
<feature type="binding site" evidence="23">
    <location>
        <position position="980"/>
    </location>
    <ligand>
        <name>S-adenosyl-L-methionine</name>
        <dbReference type="ChEBI" id="CHEBI:59789"/>
    </ligand>
</feature>
<dbReference type="Proteomes" id="UP000027318">
    <property type="component" value="Unassembled WGS sequence"/>
</dbReference>
<dbReference type="PATRIC" id="fig|267850.7.peg.2517"/>
<dbReference type="InterPro" id="IPR004223">
    <property type="entry name" value="VitB12-dep_Met_synth_activ_dom"/>
</dbReference>
<dbReference type="CDD" id="cd02069">
    <property type="entry name" value="methionine_synthase_B12_BD"/>
    <property type="match status" value="1"/>
</dbReference>
<dbReference type="AlphaFoldDB" id="A0A063Y2N7"/>
<name>A0A063Y2N7_9GAMM</name>
<dbReference type="InterPro" id="IPR006158">
    <property type="entry name" value="Cobalamin-bd"/>
</dbReference>
<dbReference type="SUPFAM" id="SSF52242">
    <property type="entry name" value="Cobalamin (vitamin B12)-binding domain"/>
    <property type="match status" value="1"/>
</dbReference>
<evidence type="ECO:0000256" key="20">
    <source>
        <dbReference type="NCBIfam" id="TIGR02082"/>
    </source>
</evidence>
<feature type="binding site" evidence="23">
    <location>
        <position position="836"/>
    </location>
    <ligand>
        <name>methylcob(III)alamin</name>
        <dbReference type="ChEBI" id="CHEBI:28115"/>
    </ligand>
</feature>
<dbReference type="OrthoDB" id="9803687at2"/>
<feature type="binding site" evidence="23">
    <location>
        <position position="893"/>
    </location>
    <ligand>
        <name>methylcob(III)alamin</name>
        <dbReference type="ChEBI" id="CHEBI:28115"/>
    </ligand>
</feature>
<feature type="binding site" evidence="22 24">
    <location>
        <position position="341"/>
    </location>
    <ligand>
        <name>Zn(2+)</name>
        <dbReference type="ChEBI" id="CHEBI:29105"/>
    </ligand>
</feature>
<dbReference type="SMART" id="SM01018">
    <property type="entry name" value="B12-binding_2"/>
    <property type="match status" value="1"/>
</dbReference>
<gene>
    <name evidence="30" type="ORF">ADINL_2549</name>
</gene>